<comment type="caution">
    <text evidence="1">The sequence shown here is derived from an EMBL/GenBank/DDBJ whole genome shotgun (WGS) entry which is preliminary data.</text>
</comment>
<accession>A0AAN9VVG1</accession>
<sequence>MRSLHEVKGIVTQIIPGNKCVVAFSAFGSSQMGVLPGNNLKTVGTVSSDVLLCNLLMVGSKLCFSCHEFGSKADHEYDWYITNAWLINDSSIAGRTPGVFLGLYNCSGKVQKLQNRLGVLCFRDHNETEHLVLFLASKCFIRGKRINAKQSLSTVLSEEDMLLFDAVPCIPEENEFGCDWFATFVWLQGPRPHDYNTSSAPGLSPTSLLLQYKMIASCPRSLFVRGKGQVLKIVNNEYGTALMSVQNNRWDSVLFHRSVCYLFKACLSTQDLNELLLEGDKLSIIAVPAPKSMIAQWIAVQVAVASEVSLDFDS</sequence>
<keyword evidence="2" id="KW-1185">Reference proteome</keyword>
<proteinExistence type="predicted"/>
<evidence type="ECO:0000313" key="2">
    <source>
        <dbReference type="Proteomes" id="UP001378592"/>
    </source>
</evidence>
<dbReference type="Proteomes" id="UP001378592">
    <property type="component" value="Unassembled WGS sequence"/>
</dbReference>
<gene>
    <name evidence="1" type="ORF">R5R35_012193</name>
</gene>
<protein>
    <submittedName>
        <fullName evidence="1">Uncharacterized protein</fullName>
    </submittedName>
</protein>
<organism evidence="1 2">
    <name type="scientific">Gryllus longicercus</name>
    <dbReference type="NCBI Taxonomy" id="2509291"/>
    <lineage>
        <taxon>Eukaryota</taxon>
        <taxon>Metazoa</taxon>
        <taxon>Ecdysozoa</taxon>
        <taxon>Arthropoda</taxon>
        <taxon>Hexapoda</taxon>
        <taxon>Insecta</taxon>
        <taxon>Pterygota</taxon>
        <taxon>Neoptera</taxon>
        <taxon>Polyneoptera</taxon>
        <taxon>Orthoptera</taxon>
        <taxon>Ensifera</taxon>
        <taxon>Gryllidea</taxon>
        <taxon>Grylloidea</taxon>
        <taxon>Gryllidae</taxon>
        <taxon>Gryllinae</taxon>
        <taxon>Gryllus</taxon>
    </lineage>
</organism>
<dbReference type="AlphaFoldDB" id="A0AAN9VVG1"/>
<name>A0AAN9VVG1_9ORTH</name>
<evidence type="ECO:0000313" key="1">
    <source>
        <dbReference type="EMBL" id="KAK7870998.1"/>
    </source>
</evidence>
<reference evidence="1 2" key="1">
    <citation type="submission" date="2024-03" db="EMBL/GenBank/DDBJ databases">
        <title>The genome assembly and annotation of the cricket Gryllus longicercus Weissman &amp; Gray.</title>
        <authorList>
            <person name="Szrajer S."/>
            <person name="Gray D."/>
            <person name="Ylla G."/>
        </authorList>
    </citation>
    <scope>NUCLEOTIDE SEQUENCE [LARGE SCALE GENOMIC DNA]</scope>
    <source>
        <strain evidence="1">DAG 2021-001</strain>
        <tissue evidence="1">Whole body minus gut</tissue>
    </source>
</reference>
<dbReference type="EMBL" id="JAZDUA010000048">
    <property type="protein sequence ID" value="KAK7870998.1"/>
    <property type="molecule type" value="Genomic_DNA"/>
</dbReference>